<dbReference type="PANTHER" id="PTHR45436">
    <property type="entry name" value="SENSOR HISTIDINE KINASE YKOH"/>
    <property type="match status" value="1"/>
</dbReference>
<evidence type="ECO:0000313" key="15">
    <source>
        <dbReference type="EMBL" id="REK92195.1"/>
    </source>
</evidence>
<dbReference type="SMART" id="SM00387">
    <property type="entry name" value="HATPase_c"/>
    <property type="match status" value="1"/>
</dbReference>
<dbReference type="GO" id="GO:0005886">
    <property type="term" value="C:plasma membrane"/>
    <property type="evidence" value="ECO:0007669"/>
    <property type="project" value="UniProtKB-SubCell"/>
</dbReference>
<dbReference type="InterPro" id="IPR003660">
    <property type="entry name" value="HAMP_dom"/>
</dbReference>
<keyword evidence="5" id="KW-0808">Transferase</keyword>
<evidence type="ECO:0000256" key="5">
    <source>
        <dbReference type="ARBA" id="ARBA00022679"/>
    </source>
</evidence>
<comment type="catalytic activity">
    <reaction evidence="1">
        <text>ATP + protein L-histidine = ADP + protein N-phospho-L-histidine.</text>
        <dbReference type="EC" id="2.7.13.3"/>
    </reaction>
</comment>
<dbReference type="PROSITE" id="PS50885">
    <property type="entry name" value="HAMP"/>
    <property type="match status" value="1"/>
</dbReference>
<organism evidence="15 16">
    <name type="scientific">Streptomyces inhibens</name>
    <dbReference type="NCBI Taxonomy" id="2293571"/>
    <lineage>
        <taxon>Bacteria</taxon>
        <taxon>Bacillati</taxon>
        <taxon>Actinomycetota</taxon>
        <taxon>Actinomycetes</taxon>
        <taxon>Kitasatosporales</taxon>
        <taxon>Streptomycetaceae</taxon>
        <taxon>Streptomyces</taxon>
    </lineage>
</organism>
<keyword evidence="16" id="KW-1185">Reference proteome</keyword>
<evidence type="ECO:0000256" key="2">
    <source>
        <dbReference type="ARBA" id="ARBA00004236"/>
    </source>
</evidence>
<dbReference type="SUPFAM" id="SSF47384">
    <property type="entry name" value="Homodimeric domain of signal transducing histidine kinase"/>
    <property type="match status" value="1"/>
</dbReference>
<dbReference type="CDD" id="cd00075">
    <property type="entry name" value="HATPase"/>
    <property type="match status" value="1"/>
</dbReference>
<evidence type="ECO:0000256" key="1">
    <source>
        <dbReference type="ARBA" id="ARBA00000085"/>
    </source>
</evidence>
<feature type="compositionally biased region" description="Low complexity" evidence="11">
    <location>
        <begin position="17"/>
        <end position="37"/>
    </location>
</feature>
<dbReference type="PRINTS" id="PR00344">
    <property type="entry name" value="BCTRLSENSOR"/>
</dbReference>
<sequence length="521" mass="55674">MRTTRSSTAKSRARGTAQSAPKSAPNSAPTTAAGTAARARARLPRLDGLRGRLIITVVVVALISAVTATALAYRESRDAVLKRAQNAAVDDFRNRVERLAGELDVPTDPRTMARFATDVSSGVRGSLVVAQYRDFTAASDPSADRTRITPELRAAVRTHTRVSLQRVEHGGKPWLVLGAPVGLDAPARRGGSAQPSGVEIFAVVSLAEEERDAADLVRTVQGGLVPVVLLAAVLALLAARTVLRPVRRLARATRRLAAGELSIRVEEKGRDELAELAHTFNETAGALEHTVGELREQEALARRFVADVSHELRTPLAAMTMVSSVLEEDADQLTPDTAHAARTVSTETAKLARLVDDLIEISRFDARAVTLHVHEVDVAEAVRATLAARGWTDRVEADLPPGIRARLDRRRLDVIVANLVGNALRHGTPPVRVTVRAADDRLTVSVADHGPGLAPEVARHVFDRFYKADSARTRSEGSGLGMAIALENARLHGGTIDLAPPAPGVGAVFTLRIPLRTEAPS</sequence>
<evidence type="ECO:0000259" key="14">
    <source>
        <dbReference type="PROSITE" id="PS50885"/>
    </source>
</evidence>
<comment type="caution">
    <text evidence="15">The sequence shown here is derived from an EMBL/GenBank/DDBJ whole genome shotgun (WGS) entry which is preliminary data.</text>
</comment>
<evidence type="ECO:0000256" key="9">
    <source>
        <dbReference type="ARBA" id="ARBA00023012"/>
    </source>
</evidence>
<dbReference type="Gene3D" id="3.30.565.10">
    <property type="entry name" value="Histidine kinase-like ATPase, C-terminal domain"/>
    <property type="match status" value="1"/>
</dbReference>
<dbReference type="Pfam" id="PF02518">
    <property type="entry name" value="HATPase_c"/>
    <property type="match status" value="1"/>
</dbReference>
<name>A0A371QBY6_STRIH</name>
<dbReference type="SMART" id="SM00388">
    <property type="entry name" value="HisKA"/>
    <property type="match status" value="1"/>
</dbReference>
<comment type="subcellular location">
    <subcellularLocation>
        <location evidence="2">Cell membrane</location>
    </subcellularLocation>
</comment>
<keyword evidence="10 12" id="KW-0472">Membrane</keyword>
<dbReference type="InterPro" id="IPR050428">
    <property type="entry name" value="TCS_sensor_his_kinase"/>
</dbReference>
<dbReference type="EMBL" id="QUAC01000003">
    <property type="protein sequence ID" value="REK92195.1"/>
    <property type="molecule type" value="Genomic_DNA"/>
</dbReference>
<feature type="region of interest" description="Disordered" evidence="11">
    <location>
        <begin position="1"/>
        <end position="37"/>
    </location>
</feature>
<dbReference type="InterPro" id="IPR003594">
    <property type="entry name" value="HATPase_dom"/>
</dbReference>
<keyword evidence="7 15" id="KW-0418">Kinase</keyword>
<dbReference type="InterPro" id="IPR005467">
    <property type="entry name" value="His_kinase_dom"/>
</dbReference>
<evidence type="ECO:0000313" key="16">
    <source>
        <dbReference type="Proteomes" id="UP000262477"/>
    </source>
</evidence>
<dbReference type="AlphaFoldDB" id="A0A371QBY6"/>
<dbReference type="CDD" id="cd06225">
    <property type="entry name" value="HAMP"/>
    <property type="match status" value="1"/>
</dbReference>
<dbReference type="SUPFAM" id="SSF158472">
    <property type="entry name" value="HAMP domain-like"/>
    <property type="match status" value="1"/>
</dbReference>
<evidence type="ECO:0000259" key="13">
    <source>
        <dbReference type="PROSITE" id="PS50109"/>
    </source>
</evidence>
<evidence type="ECO:0000256" key="10">
    <source>
        <dbReference type="ARBA" id="ARBA00023136"/>
    </source>
</evidence>
<keyword evidence="8 12" id="KW-1133">Transmembrane helix</keyword>
<dbReference type="OrthoDB" id="9786919at2"/>
<dbReference type="Gene3D" id="6.10.340.10">
    <property type="match status" value="1"/>
</dbReference>
<dbReference type="CDD" id="cd00082">
    <property type="entry name" value="HisKA"/>
    <property type="match status" value="1"/>
</dbReference>
<dbReference type="PROSITE" id="PS50109">
    <property type="entry name" value="HIS_KIN"/>
    <property type="match status" value="1"/>
</dbReference>
<keyword evidence="4" id="KW-0597">Phosphoprotein</keyword>
<accession>A0A371QBY6</accession>
<dbReference type="SMART" id="SM00304">
    <property type="entry name" value="HAMP"/>
    <property type="match status" value="1"/>
</dbReference>
<dbReference type="EC" id="2.7.13.3" evidence="3"/>
<dbReference type="GO" id="GO:0000155">
    <property type="term" value="F:phosphorelay sensor kinase activity"/>
    <property type="evidence" value="ECO:0007669"/>
    <property type="project" value="InterPro"/>
</dbReference>
<evidence type="ECO:0000256" key="4">
    <source>
        <dbReference type="ARBA" id="ARBA00022553"/>
    </source>
</evidence>
<dbReference type="InterPro" id="IPR003661">
    <property type="entry name" value="HisK_dim/P_dom"/>
</dbReference>
<dbReference type="Gene3D" id="1.10.287.130">
    <property type="match status" value="1"/>
</dbReference>
<keyword evidence="9" id="KW-0902">Two-component regulatory system</keyword>
<evidence type="ECO:0000256" key="8">
    <source>
        <dbReference type="ARBA" id="ARBA00022989"/>
    </source>
</evidence>
<reference evidence="15 16" key="1">
    <citation type="submission" date="2018-08" db="EMBL/GenBank/DDBJ databases">
        <title>Streptomyces NEAU-D10 sp. nov., a novel Actinomycete isolated from soil.</title>
        <authorList>
            <person name="Jin L."/>
        </authorList>
    </citation>
    <scope>NUCLEOTIDE SEQUENCE [LARGE SCALE GENOMIC DNA]</scope>
    <source>
        <strain evidence="15 16">NEAU-D10</strain>
    </source>
</reference>
<dbReference type="Proteomes" id="UP000262477">
    <property type="component" value="Unassembled WGS sequence"/>
</dbReference>
<evidence type="ECO:0000256" key="6">
    <source>
        <dbReference type="ARBA" id="ARBA00022692"/>
    </source>
</evidence>
<protein>
    <recommendedName>
        <fullName evidence="3">histidine kinase</fullName>
        <ecNumber evidence="3">2.7.13.3</ecNumber>
    </recommendedName>
</protein>
<feature type="domain" description="HAMP" evidence="14">
    <location>
        <begin position="240"/>
        <end position="292"/>
    </location>
</feature>
<dbReference type="InterPro" id="IPR036097">
    <property type="entry name" value="HisK_dim/P_sf"/>
</dbReference>
<dbReference type="PANTHER" id="PTHR45436:SF5">
    <property type="entry name" value="SENSOR HISTIDINE KINASE TRCS"/>
    <property type="match status" value="1"/>
</dbReference>
<proteinExistence type="predicted"/>
<dbReference type="InterPro" id="IPR036890">
    <property type="entry name" value="HATPase_C_sf"/>
</dbReference>
<gene>
    <name evidence="15" type="ORF">DY245_00260</name>
</gene>
<dbReference type="InterPro" id="IPR004358">
    <property type="entry name" value="Sig_transdc_His_kin-like_C"/>
</dbReference>
<keyword evidence="6 12" id="KW-0812">Transmembrane</keyword>
<feature type="compositionally biased region" description="Polar residues" evidence="11">
    <location>
        <begin position="1"/>
        <end position="10"/>
    </location>
</feature>
<dbReference type="RefSeq" id="WP_128502315.1">
    <property type="nucleotide sequence ID" value="NZ_QUAC01000003.1"/>
</dbReference>
<feature type="transmembrane region" description="Helical" evidence="12">
    <location>
        <begin position="53"/>
        <end position="73"/>
    </location>
</feature>
<dbReference type="SUPFAM" id="SSF55874">
    <property type="entry name" value="ATPase domain of HSP90 chaperone/DNA topoisomerase II/histidine kinase"/>
    <property type="match status" value="1"/>
</dbReference>
<evidence type="ECO:0000256" key="3">
    <source>
        <dbReference type="ARBA" id="ARBA00012438"/>
    </source>
</evidence>
<evidence type="ECO:0000256" key="7">
    <source>
        <dbReference type="ARBA" id="ARBA00022777"/>
    </source>
</evidence>
<evidence type="ECO:0000256" key="11">
    <source>
        <dbReference type="SAM" id="MobiDB-lite"/>
    </source>
</evidence>
<evidence type="ECO:0000256" key="12">
    <source>
        <dbReference type="SAM" id="Phobius"/>
    </source>
</evidence>
<feature type="domain" description="Histidine kinase" evidence="13">
    <location>
        <begin position="307"/>
        <end position="517"/>
    </location>
</feature>
<dbReference type="Pfam" id="PF00672">
    <property type="entry name" value="HAMP"/>
    <property type="match status" value="1"/>
</dbReference>
<dbReference type="Pfam" id="PF00512">
    <property type="entry name" value="HisKA"/>
    <property type="match status" value="1"/>
</dbReference>